<reference evidence="1 2" key="1">
    <citation type="submission" date="2019-09" db="EMBL/GenBank/DDBJ databases">
        <title>Taxonomic organization of the family Brucellaceae based on a phylogenomic approach.</title>
        <authorList>
            <person name="Leclercq S."/>
            <person name="Cloeckaert A."/>
            <person name="Zygmunt M.S."/>
        </authorList>
    </citation>
    <scope>NUCLEOTIDE SEQUENCE [LARGE SCALE GENOMIC DNA]</scope>
    <source>
        <strain evidence="1 2">LMG 3313</strain>
    </source>
</reference>
<accession>A0A6L3Z1C4</accession>
<protein>
    <submittedName>
        <fullName evidence="1">Uncharacterized protein</fullName>
    </submittedName>
</protein>
<sequence length="71" mass="8235">MAGKFMPSEQIYPSECKYLIAMPKFASGFRQLTDALRYLVSGDVSGLFKRLKRYRCEYSRKRSLRTTCVLA</sequence>
<name>A0A6L3Z1C4_BRUAN</name>
<proteinExistence type="predicted"/>
<evidence type="ECO:0000313" key="1">
    <source>
        <dbReference type="EMBL" id="KAB2765567.1"/>
    </source>
</evidence>
<evidence type="ECO:0000313" key="2">
    <source>
        <dbReference type="Proteomes" id="UP000481876"/>
    </source>
</evidence>
<dbReference type="AlphaFoldDB" id="A0A6L3Z1C4"/>
<gene>
    <name evidence="1" type="ORF">F9L04_18650</name>
</gene>
<comment type="caution">
    <text evidence="1">The sequence shown here is derived from an EMBL/GenBank/DDBJ whole genome shotgun (WGS) entry which is preliminary data.</text>
</comment>
<dbReference type="EMBL" id="WBWS01000021">
    <property type="protein sequence ID" value="KAB2765567.1"/>
    <property type="molecule type" value="Genomic_DNA"/>
</dbReference>
<dbReference type="Proteomes" id="UP000481876">
    <property type="component" value="Unassembled WGS sequence"/>
</dbReference>
<organism evidence="1 2">
    <name type="scientific">Brucella anthropi</name>
    <name type="common">Ochrobactrum anthropi</name>
    <dbReference type="NCBI Taxonomy" id="529"/>
    <lineage>
        <taxon>Bacteria</taxon>
        <taxon>Pseudomonadati</taxon>
        <taxon>Pseudomonadota</taxon>
        <taxon>Alphaproteobacteria</taxon>
        <taxon>Hyphomicrobiales</taxon>
        <taxon>Brucellaceae</taxon>
        <taxon>Brucella/Ochrobactrum group</taxon>
        <taxon>Brucella</taxon>
    </lineage>
</organism>